<dbReference type="PANTHER" id="PTHR30153:SF2">
    <property type="entry name" value="REPLICATIVE DNA HELICASE"/>
    <property type="match status" value="1"/>
</dbReference>
<dbReference type="SMART" id="SM00382">
    <property type="entry name" value="AAA"/>
    <property type="match status" value="1"/>
</dbReference>
<dbReference type="GO" id="GO:0005829">
    <property type="term" value="C:cytosol"/>
    <property type="evidence" value="ECO:0007669"/>
    <property type="project" value="TreeGrafter"/>
</dbReference>
<dbReference type="PANTHER" id="PTHR30153">
    <property type="entry name" value="REPLICATIVE DNA HELICASE DNAB"/>
    <property type="match status" value="1"/>
</dbReference>
<comment type="caution">
    <text evidence="4">The sequence shown here is derived from an EMBL/GenBank/DDBJ whole genome shotgun (WGS) entry which is preliminary data.</text>
</comment>
<feature type="domain" description="SF4 helicase" evidence="3">
    <location>
        <begin position="28"/>
        <end position="321"/>
    </location>
</feature>
<reference evidence="4 5" key="1">
    <citation type="submission" date="2020-03" db="EMBL/GenBank/DDBJ databases">
        <title>Complete genome sequence of sixteen Streptomyces strains facilitates identification of candidate genes involved in plant growth-promotion in grain legumes and cereals.</title>
        <authorList>
            <person name="Gopalakrishnan S."/>
            <person name="Thakur V."/>
            <person name="Saxena R."/>
            <person name="Vadlamudi S."/>
            <person name="Purohit S."/>
            <person name="Kumar V."/>
            <person name="Rathore A."/>
            <person name="Chitikineni A."/>
            <person name="Varshney R.K."/>
        </authorList>
    </citation>
    <scope>NUCLEOTIDE SEQUENCE [LARGE SCALE GENOMIC DNA]</scope>
    <source>
        <strain evidence="4 5">KAI-180</strain>
    </source>
</reference>
<dbReference type="GO" id="GO:1990077">
    <property type="term" value="C:primosome complex"/>
    <property type="evidence" value="ECO:0007669"/>
    <property type="project" value="UniProtKB-KW"/>
</dbReference>
<dbReference type="EMBL" id="JAANNT010000020">
    <property type="protein sequence ID" value="NUV30876.1"/>
    <property type="molecule type" value="Genomic_DNA"/>
</dbReference>
<feature type="region of interest" description="Disordered" evidence="2">
    <location>
        <begin position="292"/>
        <end position="326"/>
    </location>
</feature>
<dbReference type="RefSeq" id="WP_175457144.1">
    <property type="nucleotide sequence ID" value="NZ_JAANNT010000020.1"/>
</dbReference>
<dbReference type="GO" id="GO:0006269">
    <property type="term" value="P:DNA replication, synthesis of primer"/>
    <property type="evidence" value="ECO:0007669"/>
    <property type="project" value="UniProtKB-KW"/>
</dbReference>
<keyword evidence="5" id="KW-1185">Reference proteome</keyword>
<evidence type="ECO:0000313" key="5">
    <source>
        <dbReference type="Proteomes" id="UP000540128"/>
    </source>
</evidence>
<dbReference type="Proteomes" id="UP000540128">
    <property type="component" value="Unassembled WGS sequence"/>
</dbReference>
<proteinExistence type="predicted"/>
<dbReference type="AlphaFoldDB" id="A0A7Y6CC47"/>
<protein>
    <submittedName>
        <fullName evidence="4">AAA family ATPase</fullName>
    </submittedName>
</protein>
<keyword evidence="1" id="KW-0639">Primosome</keyword>
<dbReference type="Gene3D" id="3.40.50.300">
    <property type="entry name" value="P-loop containing nucleotide triphosphate hydrolases"/>
    <property type="match status" value="1"/>
</dbReference>
<dbReference type="GO" id="GO:0003678">
    <property type="term" value="F:DNA helicase activity"/>
    <property type="evidence" value="ECO:0007669"/>
    <property type="project" value="InterPro"/>
</dbReference>
<evidence type="ECO:0000313" key="4">
    <source>
        <dbReference type="EMBL" id="NUV30876.1"/>
    </source>
</evidence>
<dbReference type="Pfam" id="PF03796">
    <property type="entry name" value="DnaB_C"/>
    <property type="match status" value="1"/>
</dbReference>
<dbReference type="PROSITE" id="PS51199">
    <property type="entry name" value="SF4_HELICASE"/>
    <property type="match status" value="1"/>
</dbReference>
<evidence type="ECO:0000259" key="3">
    <source>
        <dbReference type="PROSITE" id="PS51199"/>
    </source>
</evidence>
<evidence type="ECO:0000256" key="2">
    <source>
        <dbReference type="SAM" id="MobiDB-lite"/>
    </source>
</evidence>
<feature type="compositionally biased region" description="Basic and acidic residues" evidence="2">
    <location>
        <begin position="11"/>
        <end position="22"/>
    </location>
</feature>
<dbReference type="InterPro" id="IPR003593">
    <property type="entry name" value="AAA+_ATPase"/>
</dbReference>
<evidence type="ECO:0000256" key="1">
    <source>
        <dbReference type="ARBA" id="ARBA00022515"/>
    </source>
</evidence>
<dbReference type="InterPro" id="IPR007694">
    <property type="entry name" value="DNA_helicase_DnaB-like_C"/>
</dbReference>
<dbReference type="SUPFAM" id="SSF52540">
    <property type="entry name" value="P-loop containing nucleoside triphosphate hydrolases"/>
    <property type="match status" value="1"/>
</dbReference>
<feature type="region of interest" description="Disordered" evidence="2">
    <location>
        <begin position="1"/>
        <end position="22"/>
    </location>
</feature>
<name>A0A7Y6CC47_9ACTN</name>
<feature type="compositionally biased region" description="Basic residues" evidence="2">
    <location>
        <begin position="1"/>
        <end position="10"/>
    </location>
</feature>
<accession>A0A7Y6CC47</accession>
<dbReference type="InterPro" id="IPR027417">
    <property type="entry name" value="P-loop_NTPase"/>
</dbReference>
<dbReference type="GO" id="GO:0005524">
    <property type="term" value="F:ATP binding"/>
    <property type="evidence" value="ECO:0007669"/>
    <property type="project" value="InterPro"/>
</dbReference>
<gene>
    <name evidence="4" type="ORF">G6W59_21630</name>
</gene>
<organism evidence="4 5">
    <name type="scientific">Streptomyces odorifer</name>
    <dbReference type="NCBI Taxonomy" id="53450"/>
    <lineage>
        <taxon>Bacteria</taxon>
        <taxon>Bacillati</taxon>
        <taxon>Actinomycetota</taxon>
        <taxon>Actinomycetes</taxon>
        <taxon>Kitasatosporales</taxon>
        <taxon>Streptomycetaceae</taxon>
        <taxon>Streptomyces</taxon>
        <taxon>Streptomyces albidoflavus group</taxon>
    </lineage>
</organism>
<sequence>MVSNHARKLAHSREQRLGGGSRREAAARLRAATFIPTGLTGLDRRLGGGLRRRELTVLAARTGMGKSMLALAFARHAAIRLRRVALVASLEMSHFELGCRVLAAESGVPTEKLQRASFDDTEQATVARTASALQSAPLHFGGDTASPGLADIQALHARYARRGAKADLLVVDYLGLMDTFGSTTRERGVAAILDGLSHLAEEENLAVVVVEQLDRALLQRDDRRPRPTDMVHAEQIMLRAGTTIFLHRPAFFAPRHRQGRYERSPDPKLYPEHLFPRLGLPEPTRQPAQIYVSRHRDRRSRAVEVEVDLSRSQFSDPPADKASAGR</sequence>